<dbReference type="EMBL" id="JAGTTL010000029">
    <property type="protein sequence ID" value="KAK6298935.1"/>
    <property type="molecule type" value="Genomic_DNA"/>
</dbReference>
<evidence type="ECO:0000313" key="3">
    <source>
        <dbReference type="Proteomes" id="UP001356427"/>
    </source>
</evidence>
<feature type="region of interest" description="Disordered" evidence="1">
    <location>
        <begin position="24"/>
        <end position="43"/>
    </location>
</feature>
<keyword evidence="3" id="KW-1185">Reference proteome</keyword>
<feature type="compositionally biased region" description="Low complexity" evidence="1">
    <location>
        <begin position="33"/>
        <end position="43"/>
    </location>
</feature>
<organism evidence="2 3">
    <name type="scientific">Coregonus suidteri</name>
    <dbReference type="NCBI Taxonomy" id="861788"/>
    <lineage>
        <taxon>Eukaryota</taxon>
        <taxon>Metazoa</taxon>
        <taxon>Chordata</taxon>
        <taxon>Craniata</taxon>
        <taxon>Vertebrata</taxon>
        <taxon>Euteleostomi</taxon>
        <taxon>Actinopterygii</taxon>
        <taxon>Neopterygii</taxon>
        <taxon>Teleostei</taxon>
        <taxon>Protacanthopterygii</taxon>
        <taxon>Salmoniformes</taxon>
        <taxon>Salmonidae</taxon>
        <taxon>Coregoninae</taxon>
        <taxon>Coregonus</taxon>
    </lineage>
</organism>
<proteinExistence type="predicted"/>
<dbReference type="Proteomes" id="UP001356427">
    <property type="component" value="Unassembled WGS sequence"/>
</dbReference>
<evidence type="ECO:0000256" key="1">
    <source>
        <dbReference type="SAM" id="MobiDB-lite"/>
    </source>
</evidence>
<dbReference type="AlphaFoldDB" id="A0AAN8L0N8"/>
<evidence type="ECO:0000313" key="2">
    <source>
        <dbReference type="EMBL" id="KAK6298935.1"/>
    </source>
</evidence>
<gene>
    <name evidence="2" type="ORF">J4Q44_G00304450</name>
</gene>
<reference evidence="2 3" key="1">
    <citation type="submission" date="2021-04" db="EMBL/GenBank/DDBJ databases">
        <authorList>
            <person name="De Guttry C."/>
            <person name="Zahm M."/>
            <person name="Klopp C."/>
            <person name="Cabau C."/>
            <person name="Louis A."/>
            <person name="Berthelot C."/>
            <person name="Parey E."/>
            <person name="Roest Crollius H."/>
            <person name="Montfort J."/>
            <person name="Robinson-Rechavi M."/>
            <person name="Bucao C."/>
            <person name="Bouchez O."/>
            <person name="Gislard M."/>
            <person name="Lluch J."/>
            <person name="Milhes M."/>
            <person name="Lampietro C."/>
            <person name="Lopez Roques C."/>
            <person name="Donnadieu C."/>
            <person name="Braasch I."/>
            <person name="Desvignes T."/>
            <person name="Postlethwait J."/>
            <person name="Bobe J."/>
            <person name="Wedekind C."/>
            <person name="Guiguen Y."/>
        </authorList>
    </citation>
    <scope>NUCLEOTIDE SEQUENCE [LARGE SCALE GENOMIC DNA]</scope>
    <source>
        <strain evidence="2">Cs_M1</strain>
        <tissue evidence="2">Blood</tissue>
    </source>
</reference>
<accession>A0AAN8L0N8</accession>
<protein>
    <submittedName>
        <fullName evidence="2">Uncharacterized protein</fullName>
    </submittedName>
</protein>
<comment type="caution">
    <text evidence="2">The sequence shown here is derived from an EMBL/GenBank/DDBJ whole genome shotgun (WGS) entry which is preliminary data.</text>
</comment>
<name>A0AAN8L0N8_9TELE</name>
<sequence>MPQVLGTPSNINEYIPKSIYTKFHTADSGGGSPQATQGPQPQTAHCYNCSRRRHHCHECTQRRMVSGTFPSIPYVCQYDKQGILKLNTNIHRKAREHQRTP</sequence>